<dbReference type="FunFam" id="3.30.200.20:FF:000770">
    <property type="entry name" value="SRSF protein kinase 2"/>
    <property type="match status" value="1"/>
</dbReference>
<dbReference type="PROSITE" id="PS50011">
    <property type="entry name" value="PROTEIN_KINASE_DOM"/>
    <property type="match status" value="1"/>
</dbReference>
<dbReference type="GO" id="GO:0004674">
    <property type="term" value="F:protein serine/threonine kinase activity"/>
    <property type="evidence" value="ECO:0007669"/>
    <property type="project" value="UniProtKB-KW"/>
</dbReference>
<dbReference type="STRING" id="403673.A0A177WTX2"/>
<dbReference type="PANTHER" id="PTHR47634:SF9">
    <property type="entry name" value="PROTEIN KINASE DOMAIN-CONTAINING PROTEIN-RELATED"/>
    <property type="match status" value="1"/>
</dbReference>
<feature type="compositionally biased region" description="Polar residues" evidence="10">
    <location>
        <begin position="91"/>
        <end position="105"/>
    </location>
</feature>
<evidence type="ECO:0000256" key="10">
    <source>
        <dbReference type="SAM" id="MobiDB-lite"/>
    </source>
</evidence>
<gene>
    <name evidence="12" type="ORF">BDEG_26460</name>
</gene>
<dbReference type="GO" id="GO:0050684">
    <property type="term" value="P:regulation of mRNA processing"/>
    <property type="evidence" value="ECO:0007669"/>
    <property type="project" value="TreeGrafter"/>
</dbReference>
<evidence type="ECO:0000256" key="5">
    <source>
        <dbReference type="ARBA" id="ARBA00022777"/>
    </source>
</evidence>
<reference evidence="12 13" key="2">
    <citation type="submission" date="2016-05" db="EMBL/GenBank/DDBJ databases">
        <title>Lineage-specific infection strategies underlie the spectrum of fungal disease in amphibians.</title>
        <authorList>
            <person name="Cuomo C.A."/>
            <person name="Farrer R.A."/>
            <person name="James T."/>
            <person name="Longcore J."/>
            <person name="Birren B."/>
        </authorList>
    </citation>
    <scope>NUCLEOTIDE SEQUENCE [LARGE SCALE GENOMIC DNA]</scope>
    <source>
        <strain evidence="12 13">JEL423</strain>
    </source>
</reference>
<feature type="region of interest" description="Disordered" evidence="10">
    <location>
        <begin position="502"/>
        <end position="522"/>
    </location>
</feature>
<dbReference type="InterPro" id="IPR000719">
    <property type="entry name" value="Prot_kinase_dom"/>
</dbReference>
<dbReference type="VEuPathDB" id="FungiDB:BDEG_26460"/>
<feature type="compositionally biased region" description="Polar residues" evidence="10">
    <location>
        <begin position="327"/>
        <end position="380"/>
    </location>
</feature>
<dbReference type="Pfam" id="PF00069">
    <property type="entry name" value="Pkinase"/>
    <property type="match status" value="2"/>
</dbReference>
<dbReference type="PANTHER" id="PTHR47634">
    <property type="entry name" value="PROTEIN KINASE DOMAIN-CONTAINING PROTEIN-RELATED"/>
    <property type="match status" value="1"/>
</dbReference>
<evidence type="ECO:0000256" key="4">
    <source>
        <dbReference type="ARBA" id="ARBA00022741"/>
    </source>
</evidence>
<dbReference type="GO" id="GO:0005737">
    <property type="term" value="C:cytoplasm"/>
    <property type="evidence" value="ECO:0007669"/>
    <property type="project" value="TreeGrafter"/>
</dbReference>
<feature type="region of interest" description="Disordered" evidence="10">
    <location>
        <begin position="620"/>
        <end position="641"/>
    </location>
</feature>
<keyword evidence="2" id="KW-0723">Serine/threonine-protein kinase</keyword>
<sequence length="814" mass="90300">MSNRAIAMNSLKALKSIRAKEQLIKQQMSTPDDACGLNVTELSAHLYTAGNPSSKTSKRRKPGTPAYSEETAVVDTENNLKTVLSCNVSTSLNPMTETSPLQSGSPREDNEKITHVLSEASNSNQSSEFLDEDTESVVSEDEEDAEDYCRGGYHPVCIGDTYLDGRYIVLRKLGWGHFSTVWLAKDTKYSRPVALKIVRSASNYTEAAIDEIKLLEKVVKANRNDPHRRYIVELCDSFKVKGPHGTHIVMAFEVLGPNLWNMIRRYHRRGIPIDIVKRITKQVVMGLDYLHSECGIIHTDLKPENILIAIDVSETMRQLGLHDLNSDPLSQSPVKQLDTLSPHSATASQPSSCSTLPPQSPLKNTANNDLDSNKSANQNPLAKDQKKMVKKQALKRGLPESTESLVSLPTFGNGFGTASSEKYYKGSPTDTHESSHPQNIMPSHDINNDDASESVTSSIFENNDFEDHYTCNGDAEVARATLPPSPPSNPLLGVRALKDTGSIRGNQDSRTFHPESSGSAMSSIANSLNLDENQPRFLHGKNTQVLEKTLSDISLLDVYEVHGSSRLPSLSVSDQHCVDTNPVSLSGGACSSSVQDIPYRQGAHSPKQADDSEDQLMDIGSTHESVDRKRRRNESKTEANRRADRSVIVKLADLGNACWVNHHFTSDIQTRQYRSPEVIIGAHYDTSADIWSLGCILFELLTGDYLFDPQAGSRYTKDDDHAAQIVELLGNFPKNMALSGKYSSNLFTRKGELRHIHKLRFWRLQDVLHEKYHFSVADATAISSFILPMLEINPLKRATAAELLRHEWLKDVTI</sequence>
<dbReference type="EC" id="2.7.11.1" evidence="1"/>
<dbReference type="Proteomes" id="UP000077115">
    <property type="component" value="Unassembled WGS sequence"/>
</dbReference>
<evidence type="ECO:0000256" key="2">
    <source>
        <dbReference type="ARBA" id="ARBA00022527"/>
    </source>
</evidence>
<keyword evidence="3" id="KW-0808">Transferase</keyword>
<feature type="region of interest" description="Disordered" evidence="10">
    <location>
        <begin position="323"/>
        <end position="453"/>
    </location>
</feature>
<feature type="region of interest" description="Disordered" evidence="10">
    <location>
        <begin position="91"/>
        <end position="111"/>
    </location>
</feature>
<dbReference type="SMART" id="SM00220">
    <property type="entry name" value="S_TKc"/>
    <property type="match status" value="1"/>
</dbReference>
<evidence type="ECO:0000256" key="3">
    <source>
        <dbReference type="ARBA" id="ARBA00022679"/>
    </source>
</evidence>
<dbReference type="AlphaFoldDB" id="A0A177WTX2"/>
<feature type="region of interest" description="Disordered" evidence="10">
    <location>
        <begin position="48"/>
        <end position="69"/>
    </location>
</feature>
<evidence type="ECO:0000256" key="1">
    <source>
        <dbReference type="ARBA" id="ARBA00012513"/>
    </source>
</evidence>
<proteinExistence type="predicted"/>
<dbReference type="EMBL" id="DS022309">
    <property type="protein sequence ID" value="OAJ43075.1"/>
    <property type="molecule type" value="Genomic_DNA"/>
</dbReference>
<keyword evidence="5" id="KW-0418">Kinase</keyword>
<dbReference type="Gene3D" id="1.10.510.10">
    <property type="entry name" value="Transferase(Phosphotransferase) domain 1"/>
    <property type="match status" value="2"/>
</dbReference>
<dbReference type="PROSITE" id="PS00107">
    <property type="entry name" value="PROTEIN_KINASE_ATP"/>
    <property type="match status" value="1"/>
</dbReference>
<name>A0A177WTX2_BATDL</name>
<dbReference type="InterPro" id="IPR017441">
    <property type="entry name" value="Protein_kinase_ATP_BS"/>
</dbReference>
<evidence type="ECO:0000259" key="11">
    <source>
        <dbReference type="PROSITE" id="PS50011"/>
    </source>
</evidence>
<dbReference type="eggNOG" id="KOG1290">
    <property type="taxonomic scope" value="Eukaryota"/>
</dbReference>
<evidence type="ECO:0000256" key="9">
    <source>
        <dbReference type="PROSITE-ProRule" id="PRU10141"/>
    </source>
</evidence>
<protein>
    <recommendedName>
        <fullName evidence="1">non-specific serine/threonine protein kinase</fullName>
        <ecNumber evidence="1">2.7.11.1</ecNumber>
    </recommendedName>
</protein>
<accession>A0A177WTX2</accession>
<dbReference type="InterPro" id="IPR008271">
    <property type="entry name" value="Ser/Thr_kinase_AS"/>
</dbReference>
<keyword evidence="4 9" id="KW-0547">Nucleotide-binding</keyword>
<organism evidence="12 13">
    <name type="scientific">Batrachochytrium dendrobatidis (strain JEL423)</name>
    <dbReference type="NCBI Taxonomy" id="403673"/>
    <lineage>
        <taxon>Eukaryota</taxon>
        <taxon>Fungi</taxon>
        <taxon>Fungi incertae sedis</taxon>
        <taxon>Chytridiomycota</taxon>
        <taxon>Chytridiomycota incertae sedis</taxon>
        <taxon>Chytridiomycetes</taxon>
        <taxon>Rhizophydiales</taxon>
        <taxon>Rhizophydiales incertae sedis</taxon>
        <taxon>Batrachochytrium</taxon>
    </lineage>
</organism>
<feature type="binding site" evidence="9">
    <location>
        <position position="196"/>
    </location>
    <ligand>
        <name>ATP</name>
        <dbReference type="ChEBI" id="CHEBI:30616"/>
    </ligand>
</feature>
<dbReference type="GO" id="GO:0000245">
    <property type="term" value="P:spliceosomal complex assembly"/>
    <property type="evidence" value="ECO:0007669"/>
    <property type="project" value="TreeGrafter"/>
</dbReference>
<evidence type="ECO:0000256" key="8">
    <source>
        <dbReference type="ARBA" id="ARBA00048679"/>
    </source>
</evidence>
<dbReference type="SUPFAM" id="SSF56112">
    <property type="entry name" value="Protein kinase-like (PK-like)"/>
    <property type="match status" value="1"/>
</dbReference>
<dbReference type="GO" id="GO:0005524">
    <property type="term" value="F:ATP binding"/>
    <property type="evidence" value="ECO:0007669"/>
    <property type="project" value="UniProtKB-UniRule"/>
</dbReference>
<evidence type="ECO:0000313" key="13">
    <source>
        <dbReference type="Proteomes" id="UP000077115"/>
    </source>
</evidence>
<feature type="domain" description="Protein kinase" evidence="11">
    <location>
        <begin position="167"/>
        <end position="809"/>
    </location>
</feature>
<comment type="catalytic activity">
    <reaction evidence="8">
        <text>L-seryl-[protein] + ATP = O-phospho-L-seryl-[protein] + ADP + H(+)</text>
        <dbReference type="Rhea" id="RHEA:17989"/>
        <dbReference type="Rhea" id="RHEA-COMP:9863"/>
        <dbReference type="Rhea" id="RHEA-COMP:11604"/>
        <dbReference type="ChEBI" id="CHEBI:15378"/>
        <dbReference type="ChEBI" id="CHEBI:29999"/>
        <dbReference type="ChEBI" id="CHEBI:30616"/>
        <dbReference type="ChEBI" id="CHEBI:83421"/>
        <dbReference type="ChEBI" id="CHEBI:456216"/>
        <dbReference type="EC" id="2.7.11.1"/>
    </reaction>
</comment>
<comment type="catalytic activity">
    <reaction evidence="7">
        <text>L-threonyl-[protein] + ATP = O-phospho-L-threonyl-[protein] + ADP + H(+)</text>
        <dbReference type="Rhea" id="RHEA:46608"/>
        <dbReference type="Rhea" id="RHEA-COMP:11060"/>
        <dbReference type="Rhea" id="RHEA-COMP:11605"/>
        <dbReference type="ChEBI" id="CHEBI:15378"/>
        <dbReference type="ChEBI" id="CHEBI:30013"/>
        <dbReference type="ChEBI" id="CHEBI:30616"/>
        <dbReference type="ChEBI" id="CHEBI:61977"/>
        <dbReference type="ChEBI" id="CHEBI:456216"/>
        <dbReference type="EC" id="2.7.11.1"/>
    </reaction>
</comment>
<dbReference type="OrthoDB" id="2649at2759"/>
<dbReference type="PROSITE" id="PS00108">
    <property type="entry name" value="PROTEIN_KINASE_ST"/>
    <property type="match status" value="1"/>
</dbReference>
<dbReference type="GO" id="GO:0005634">
    <property type="term" value="C:nucleus"/>
    <property type="evidence" value="ECO:0007669"/>
    <property type="project" value="TreeGrafter"/>
</dbReference>
<reference evidence="12 13" key="1">
    <citation type="submission" date="2006-10" db="EMBL/GenBank/DDBJ databases">
        <title>The Genome Sequence of Batrachochytrium dendrobatidis JEL423.</title>
        <authorList>
            <consortium name="The Broad Institute Genome Sequencing Platform"/>
            <person name="Birren B."/>
            <person name="Lander E."/>
            <person name="Galagan J."/>
            <person name="Cuomo C."/>
            <person name="Devon K."/>
            <person name="Jaffe D."/>
            <person name="Butler J."/>
            <person name="Alvarez P."/>
            <person name="Gnerre S."/>
            <person name="Grabherr M."/>
            <person name="Kleber M."/>
            <person name="Mauceli E."/>
            <person name="Brockman W."/>
            <person name="Young S."/>
            <person name="LaButti K."/>
            <person name="Sykes S."/>
            <person name="DeCaprio D."/>
            <person name="Crawford M."/>
            <person name="Koehrsen M."/>
            <person name="Engels R."/>
            <person name="Montgomery P."/>
            <person name="Pearson M."/>
            <person name="Howarth C."/>
            <person name="Larson L."/>
            <person name="White J."/>
            <person name="O'Leary S."/>
            <person name="Kodira C."/>
            <person name="Zeng Q."/>
            <person name="Yandava C."/>
            <person name="Alvarado L."/>
            <person name="Longcore J."/>
            <person name="James T."/>
        </authorList>
    </citation>
    <scope>NUCLEOTIDE SEQUENCE [LARGE SCALE GENOMIC DNA]</scope>
    <source>
        <strain evidence="12 13">JEL423</strain>
    </source>
</reference>
<evidence type="ECO:0000313" key="12">
    <source>
        <dbReference type="EMBL" id="OAJ43075.1"/>
    </source>
</evidence>
<keyword evidence="6 9" id="KW-0067">ATP-binding</keyword>
<dbReference type="FunFam" id="1.10.510.10:FF:000409">
    <property type="entry name" value="CMGC/SRPK protein kinase"/>
    <property type="match status" value="1"/>
</dbReference>
<evidence type="ECO:0000256" key="6">
    <source>
        <dbReference type="ARBA" id="ARBA00022840"/>
    </source>
</evidence>
<dbReference type="InterPro" id="IPR051334">
    <property type="entry name" value="SRPK"/>
</dbReference>
<dbReference type="InterPro" id="IPR011009">
    <property type="entry name" value="Kinase-like_dom_sf"/>
</dbReference>
<dbReference type="Gene3D" id="3.30.200.20">
    <property type="entry name" value="Phosphorylase Kinase, domain 1"/>
    <property type="match status" value="1"/>
</dbReference>
<evidence type="ECO:0000256" key="7">
    <source>
        <dbReference type="ARBA" id="ARBA00047899"/>
    </source>
</evidence>